<organism evidence="2 3">
    <name type="scientific">Coniochaeta hoffmannii</name>
    <dbReference type="NCBI Taxonomy" id="91930"/>
    <lineage>
        <taxon>Eukaryota</taxon>
        <taxon>Fungi</taxon>
        <taxon>Dikarya</taxon>
        <taxon>Ascomycota</taxon>
        <taxon>Pezizomycotina</taxon>
        <taxon>Sordariomycetes</taxon>
        <taxon>Sordariomycetidae</taxon>
        <taxon>Coniochaetales</taxon>
        <taxon>Coniochaetaceae</taxon>
        <taxon>Coniochaeta</taxon>
    </lineage>
</organism>
<feature type="region of interest" description="Disordered" evidence="1">
    <location>
        <begin position="268"/>
        <end position="300"/>
    </location>
</feature>
<dbReference type="Proteomes" id="UP001174691">
    <property type="component" value="Unassembled WGS sequence"/>
</dbReference>
<proteinExistence type="predicted"/>
<dbReference type="EMBL" id="JANBVN010000031">
    <property type="protein sequence ID" value="KAJ9160742.1"/>
    <property type="molecule type" value="Genomic_DNA"/>
</dbReference>
<evidence type="ECO:0000313" key="2">
    <source>
        <dbReference type="EMBL" id="KAJ9160742.1"/>
    </source>
</evidence>
<protein>
    <submittedName>
        <fullName evidence="2">Uncharacterized protein</fullName>
    </submittedName>
</protein>
<gene>
    <name evidence="2" type="ORF">NKR19_g2919</name>
</gene>
<evidence type="ECO:0000256" key="1">
    <source>
        <dbReference type="SAM" id="MobiDB-lite"/>
    </source>
</evidence>
<evidence type="ECO:0000313" key="3">
    <source>
        <dbReference type="Proteomes" id="UP001174691"/>
    </source>
</evidence>
<sequence>MRFSPALFSALQAVSSVSGTVHHSYDYSGLRKISSFKWDRPFPYEDGEYVAPMNMDTKCDVEKTFKAEQWKLKDLQAPSPWAPAIETFLGWHPYVGSWEGVDPDADEREFLIMEWTDVPGPVRRWIETEQVHKDNLNSRWWLFGVFEKPGKGKTQAVWPSVAVGEKQEEEVRDEDRVVLFAPAAMYEILPLWVGEGTECEEDMLNLDKYSSYAKDHSVIAWPVKHQIPDTAHGKKDITFNIKAFYVIETDHGKAWREMWEKMHTSVRRQERKLKREERRQKRAQLDQIDVDSGAHVRDEL</sequence>
<accession>A0AA38VRR8</accession>
<keyword evidence="3" id="KW-1185">Reference proteome</keyword>
<reference evidence="2" key="1">
    <citation type="submission" date="2022-07" db="EMBL/GenBank/DDBJ databases">
        <title>Fungi with potential for degradation of polypropylene.</title>
        <authorList>
            <person name="Gostincar C."/>
        </authorList>
    </citation>
    <scope>NUCLEOTIDE SEQUENCE</scope>
    <source>
        <strain evidence="2">EXF-13287</strain>
    </source>
</reference>
<name>A0AA38VRR8_9PEZI</name>
<comment type="caution">
    <text evidence="2">The sequence shown here is derived from an EMBL/GenBank/DDBJ whole genome shotgun (WGS) entry which is preliminary data.</text>
</comment>
<dbReference type="AlphaFoldDB" id="A0AA38VRR8"/>